<comment type="caution">
    <text evidence="2">The sequence shown here is derived from an EMBL/GenBank/DDBJ whole genome shotgun (WGS) entry which is preliminary data.</text>
</comment>
<dbReference type="EMBL" id="RJVU01027735">
    <property type="protein sequence ID" value="ROL48944.1"/>
    <property type="molecule type" value="Genomic_DNA"/>
</dbReference>
<proteinExistence type="predicted"/>
<dbReference type="PANTHER" id="PTHR46791">
    <property type="entry name" value="EXPRESSED PROTEIN"/>
    <property type="match status" value="1"/>
</dbReference>
<keyword evidence="3" id="KW-1185">Reference proteome</keyword>
<dbReference type="Gene3D" id="3.30.420.10">
    <property type="entry name" value="Ribonuclease H-like superfamily/Ribonuclease H"/>
    <property type="match status" value="1"/>
</dbReference>
<gene>
    <name evidence="2" type="ORF">DPX16_1884</name>
</gene>
<dbReference type="OrthoDB" id="2686689at2759"/>
<dbReference type="Proteomes" id="UP000281406">
    <property type="component" value="Unassembled WGS sequence"/>
</dbReference>
<dbReference type="GO" id="GO:0003676">
    <property type="term" value="F:nucleic acid binding"/>
    <property type="evidence" value="ECO:0007669"/>
    <property type="project" value="InterPro"/>
</dbReference>
<dbReference type="PANTHER" id="PTHR46791:SF11">
    <property type="entry name" value="INTEGRASE CATALYTIC DOMAIN-CONTAINING PROTEIN"/>
    <property type="match status" value="1"/>
</dbReference>
<evidence type="ECO:0000259" key="1">
    <source>
        <dbReference type="Pfam" id="PF24764"/>
    </source>
</evidence>
<sequence length="184" mass="21296">MQSTNSEYGWRRVVHGGIDGFSSKIMFLKTSNNNRVSTLLHCFLETVHVYGLPHCVRSDRGGENVDVARFVLDRGPDRKSYITGKSVNNQRIERLWRHLWCSVIHIHICYAAFRHLEDIGPLDPNNEVHITCLHFVMLPRLNWHLKFFADTWDRHPLSSEGYRSPQQLWVAGLLVAPKQLPEAV</sequence>
<dbReference type="SUPFAM" id="SSF53098">
    <property type="entry name" value="Ribonuclease H-like"/>
    <property type="match status" value="1"/>
</dbReference>
<dbReference type="InterPro" id="IPR036397">
    <property type="entry name" value="RNaseH_sf"/>
</dbReference>
<organism evidence="2 3">
    <name type="scientific">Anabarilius grahami</name>
    <name type="common">Kanglang fish</name>
    <name type="synonym">Barilius grahami</name>
    <dbReference type="NCBI Taxonomy" id="495550"/>
    <lineage>
        <taxon>Eukaryota</taxon>
        <taxon>Metazoa</taxon>
        <taxon>Chordata</taxon>
        <taxon>Craniata</taxon>
        <taxon>Vertebrata</taxon>
        <taxon>Euteleostomi</taxon>
        <taxon>Actinopterygii</taxon>
        <taxon>Neopterygii</taxon>
        <taxon>Teleostei</taxon>
        <taxon>Ostariophysi</taxon>
        <taxon>Cypriniformes</taxon>
        <taxon>Xenocyprididae</taxon>
        <taxon>Xenocypridinae</taxon>
        <taxon>Xenocypridinae incertae sedis</taxon>
        <taxon>Anabarilius</taxon>
    </lineage>
</organism>
<evidence type="ECO:0000313" key="2">
    <source>
        <dbReference type="EMBL" id="ROL48944.1"/>
    </source>
</evidence>
<dbReference type="AlphaFoldDB" id="A0A3N0YRZ9"/>
<dbReference type="InterPro" id="IPR058913">
    <property type="entry name" value="Integrase_dom_put"/>
</dbReference>
<protein>
    <recommendedName>
        <fullName evidence="1">Integrase core domain-containing protein</fullName>
    </recommendedName>
</protein>
<dbReference type="InterPro" id="IPR012337">
    <property type="entry name" value="RNaseH-like_sf"/>
</dbReference>
<feature type="domain" description="Integrase core" evidence="1">
    <location>
        <begin position="10"/>
        <end position="176"/>
    </location>
</feature>
<reference evidence="2 3" key="1">
    <citation type="submission" date="2018-10" db="EMBL/GenBank/DDBJ databases">
        <title>Genome assembly for a Yunnan-Guizhou Plateau 3E fish, Anabarilius grahami (Regan), and its evolutionary and genetic applications.</title>
        <authorList>
            <person name="Jiang W."/>
        </authorList>
    </citation>
    <scope>NUCLEOTIDE SEQUENCE [LARGE SCALE GENOMIC DNA]</scope>
    <source>
        <strain evidence="2">AG-KIZ</strain>
        <tissue evidence="2">Muscle</tissue>
    </source>
</reference>
<name>A0A3N0YRZ9_ANAGA</name>
<dbReference type="Pfam" id="PF24764">
    <property type="entry name" value="rva_4"/>
    <property type="match status" value="1"/>
</dbReference>
<accession>A0A3N0YRZ9</accession>
<evidence type="ECO:0000313" key="3">
    <source>
        <dbReference type="Proteomes" id="UP000281406"/>
    </source>
</evidence>